<evidence type="ECO:0000256" key="1">
    <source>
        <dbReference type="ARBA" id="ARBA00006184"/>
    </source>
</evidence>
<dbReference type="Proteomes" id="UP000011550">
    <property type="component" value="Unassembled WGS sequence"/>
</dbReference>
<dbReference type="NCBIfam" id="TIGR02928">
    <property type="entry name" value="orc1/cdc6 family replication initiation protein"/>
    <property type="match status" value="1"/>
</dbReference>
<dbReference type="Gene3D" id="1.10.8.60">
    <property type="match status" value="1"/>
</dbReference>
<dbReference type="PANTHER" id="PTHR10763">
    <property type="entry name" value="CELL DIVISION CONTROL PROTEIN 6-RELATED"/>
    <property type="match status" value="1"/>
</dbReference>
<dbReference type="OrthoDB" id="270161at2157"/>
<name>M0IMY9_9EURY</name>
<evidence type="ECO:0000256" key="2">
    <source>
        <dbReference type="ARBA" id="ARBA00022705"/>
    </source>
</evidence>
<dbReference type="AlphaFoldDB" id="M0IMY9"/>
<dbReference type="SUPFAM" id="SSF46785">
    <property type="entry name" value="Winged helix' DNA-binding domain"/>
    <property type="match status" value="1"/>
</dbReference>
<dbReference type="Pfam" id="PF13401">
    <property type="entry name" value="AAA_22"/>
    <property type="match status" value="1"/>
</dbReference>
<dbReference type="GO" id="GO:0005524">
    <property type="term" value="F:ATP binding"/>
    <property type="evidence" value="ECO:0007669"/>
    <property type="project" value="UniProtKB-KW"/>
</dbReference>
<dbReference type="EMBL" id="AOLN01000004">
    <property type="protein sequence ID" value="ELZ98080.1"/>
    <property type="molecule type" value="Genomic_DNA"/>
</dbReference>
<comment type="caution">
    <text evidence="6">The sequence shown here is derived from an EMBL/GenBank/DDBJ whole genome shotgun (WGS) entry which is preliminary data.</text>
</comment>
<dbReference type="CDD" id="cd00009">
    <property type="entry name" value="AAA"/>
    <property type="match status" value="1"/>
</dbReference>
<dbReference type="GO" id="GO:0016887">
    <property type="term" value="F:ATP hydrolysis activity"/>
    <property type="evidence" value="ECO:0007669"/>
    <property type="project" value="InterPro"/>
</dbReference>
<dbReference type="PATRIC" id="fig|662479.7.peg.508"/>
<dbReference type="Pfam" id="PF22703">
    <property type="entry name" value="Cdc6_lid"/>
    <property type="match status" value="1"/>
</dbReference>
<dbReference type="InterPro" id="IPR050311">
    <property type="entry name" value="ORC1/CDC6"/>
</dbReference>
<dbReference type="InterPro" id="IPR003593">
    <property type="entry name" value="AAA+_ATPase"/>
</dbReference>
<dbReference type="InterPro" id="IPR027417">
    <property type="entry name" value="P-loop_NTPase"/>
</dbReference>
<evidence type="ECO:0000259" key="5">
    <source>
        <dbReference type="SMART" id="SM00382"/>
    </source>
</evidence>
<dbReference type="InterPro" id="IPR014277">
    <property type="entry name" value="Orc1/Cdc6_arc"/>
</dbReference>
<dbReference type="InterPro" id="IPR049945">
    <property type="entry name" value="AAA_22"/>
</dbReference>
<evidence type="ECO:0000313" key="6">
    <source>
        <dbReference type="EMBL" id="ELZ98080.1"/>
    </source>
</evidence>
<dbReference type="GO" id="GO:0006260">
    <property type="term" value="P:DNA replication"/>
    <property type="evidence" value="ECO:0007669"/>
    <property type="project" value="UniProtKB-KW"/>
</dbReference>
<organism evidence="6 7">
    <name type="scientific">Haloferax mucosum ATCC BAA-1512</name>
    <dbReference type="NCBI Taxonomy" id="662479"/>
    <lineage>
        <taxon>Archaea</taxon>
        <taxon>Methanobacteriati</taxon>
        <taxon>Methanobacteriota</taxon>
        <taxon>Stenosarchaea group</taxon>
        <taxon>Halobacteria</taxon>
        <taxon>Halobacteriales</taxon>
        <taxon>Haloferacaceae</taxon>
        <taxon>Haloferax</taxon>
    </lineage>
</organism>
<dbReference type="SMART" id="SM00382">
    <property type="entry name" value="AAA"/>
    <property type="match status" value="1"/>
</dbReference>
<gene>
    <name evidence="6" type="ORF">C440_02493</name>
</gene>
<keyword evidence="7" id="KW-1185">Reference proteome</keyword>
<dbReference type="Gene3D" id="3.40.50.300">
    <property type="entry name" value="P-loop containing nucleotide triphosphate hydrolases"/>
    <property type="match status" value="1"/>
</dbReference>
<accession>M0IMY9</accession>
<evidence type="ECO:0000313" key="7">
    <source>
        <dbReference type="Proteomes" id="UP000011550"/>
    </source>
</evidence>
<keyword evidence="2" id="KW-0235">DNA replication</keyword>
<feature type="domain" description="AAA+ ATPase" evidence="5">
    <location>
        <begin position="39"/>
        <end position="179"/>
    </location>
</feature>
<dbReference type="STRING" id="662479.C440_02493"/>
<protein>
    <submittedName>
        <fullName evidence="6">AAA ATPase</fullName>
    </submittedName>
</protein>
<evidence type="ECO:0000256" key="3">
    <source>
        <dbReference type="ARBA" id="ARBA00022741"/>
    </source>
</evidence>
<reference evidence="6 7" key="1">
    <citation type="journal article" date="2014" name="PLoS Genet.">
        <title>Phylogenetically driven sequencing of extremely halophilic archaea reveals strategies for static and dynamic osmo-response.</title>
        <authorList>
            <person name="Becker E.A."/>
            <person name="Seitzer P.M."/>
            <person name="Tritt A."/>
            <person name="Larsen D."/>
            <person name="Krusor M."/>
            <person name="Yao A.I."/>
            <person name="Wu D."/>
            <person name="Madern D."/>
            <person name="Eisen J.A."/>
            <person name="Darling A.E."/>
            <person name="Facciotti M.T."/>
        </authorList>
    </citation>
    <scope>NUCLEOTIDE SEQUENCE [LARGE SCALE GENOMIC DNA]</scope>
    <source>
        <strain evidence="6 7">ATCC BAA-1512</strain>
    </source>
</reference>
<sequence length="334" mass="38833">MIRDARVLQPEFVPRDIVHRTHEVNTLTAALEPVTNDIQGETTLLYGPSGTGKTCIARYVTEQLHEGVLDLNSQYVNCWEDYSRFKTLYRLLEGINRTMNVHRQSTPKDELLERLRDYEGAPYVVILDEVDQLEDKRVLYELNRTKDLTLILIANEEQELFEPLQPRLTSRLQTATRIEFDRYTTDELVEILKPRVRWGLPEDAIRVTQLELISEAVAGDARVGLEVLRVGARRASQRGLETISDEIIYDAAPKAKAEIRQRNVEILTTDQRILYDIITEHGKIPPSDLYKEYRDRTDDPKSDRMVRNYLSKMERYNLVRTEGENRGRTYHSVS</sequence>
<dbReference type="RefSeq" id="WP_008317930.1">
    <property type="nucleotide sequence ID" value="NZ_AOLN01000004.1"/>
</dbReference>
<dbReference type="InterPro" id="IPR036390">
    <property type="entry name" value="WH_DNA-bd_sf"/>
</dbReference>
<evidence type="ECO:0000256" key="4">
    <source>
        <dbReference type="ARBA" id="ARBA00022840"/>
    </source>
</evidence>
<dbReference type="InterPro" id="IPR055237">
    <property type="entry name" value="Cdc6_lid"/>
</dbReference>
<keyword evidence="3" id="KW-0547">Nucleotide-binding</keyword>
<comment type="similarity">
    <text evidence="1">Belongs to the CDC6/cdc18 family.</text>
</comment>
<dbReference type="SUPFAM" id="SSF52540">
    <property type="entry name" value="P-loop containing nucleoside triphosphate hydrolases"/>
    <property type="match status" value="1"/>
</dbReference>
<proteinExistence type="inferred from homology"/>
<dbReference type="PANTHER" id="PTHR10763:SF22">
    <property type="entry name" value="ORC1-TYPE DNA REPLICATION PROTEIN"/>
    <property type="match status" value="1"/>
</dbReference>
<keyword evidence="4" id="KW-0067">ATP-binding</keyword>